<feature type="compositionally biased region" description="Low complexity" evidence="1">
    <location>
        <begin position="9"/>
        <end position="28"/>
    </location>
</feature>
<organism evidence="2">
    <name type="scientific">uncultured Quadrisphaera sp</name>
    <dbReference type="NCBI Taxonomy" id="904978"/>
    <lineage>
        <taxon>Bacteria</taxon>
        <taxon>Bacillati</taxon>
        <taxon>Actinomycetota</taxon>
        <taxon>Actinomycetes</taxon>
        <taxon>Kineosporiales</taxon>
        <taxon>Kineosporiaceae</taxon>
        <taxon>Quadrisphaera</taxon>
        <taxon>environmental samples</taxon>
    </lineage>
</organism>
<feature type="region of interest" description="Disordered" evidence="1">
    <location>
        <begin position="257"/>
        <end position="351"/>
    </location>
</feature>
<feature type="compositionally biased region" description="Basic and acidic residues" evidence="1">
    <location>
        <begin position="327"/>
        <end position="341"/>
    </location>
</feature>
<dbReference type="EMBL" id="CADCUY010000405">
    <property type="protein sequence ID" value="CAA9420257.1"/>
    <property type="molecule type" value="Genomic_DNA"/>
</dbReference>
<feature type="non-terminal residue" evidence="2">
    <location>
        <position position="1"/>
    </location>
</feature>
<accession>A0A6J4PPB3</accession>
<feature type="non-terminal residue" evidence="2">
    <location>
        <position position="351"/>
    </location>
</feature>
<name>A0A6J4PPB3_9ACTN</name>
<dbReference type="AlphaFoldDB" id="A0A6J4PPB3"/>
<feature type="compositionally biased region" description="Basic residues" evidence="1">
    <location>
        <begin position="206"/>
        <end position="216"/>
    </location>
</feature>
<reference evidence="2" key="1">
    <citation type="submission" date="2020-02" db="EMBL/GenBank/DDBJ databases">
        <authorList>
            <person name="Meier V. D."/>
        </authorList>
    </citation>
    <scope>NUCLEOTIDE SEQUENCE</scope>
    <source>
        <strain evidence="2">AVDCRST_MAG35</strain>
    </source>
</reference>
<gene>
    <name evidence="2" type="ORF">AVDCRST_MAG35-1939</name>
</gene>
<feature type="compositionally biased region" description="Basic residues" evidence="1">
    <location>
        <begin position="274"/>
        <end position="301"/>
    </location>
</feature>
<feature type="compositionally biased region" description="Basic and acidic residues" evidence="1">
    <location>
        <begin position="51"/>
        <end position="82"/>
    </location>
</feature>
<feature type="compositionally biased region" description="Basic residues" evidence="1">
    <location>
        <begin position="161"/>
        <end position="171"/>
    </location>
</feature>
<evidence type="ECO:0000313" key="2">
    <source>
        <dbReference type="EMBL" id="CAA9420257.1"/>
    </source>
</evidence>
<proteinExistence type="predicted"/>
<protein>
    <submittedName>
        <fullName evidence="2">Inositol transport system permease protein</fullName>
    </submittedName>
</protein>
<feature type="region of interest" description="Disordered" evidence="1">
    <location>
        <begin position="200"/>
        <end position="245"/>
    </location>
</feature>
<feature type="compositionally biased region" description="Basic residues" evidence="1">
    <location>
        <begin position="83"/>
        <end position="101"/>
    </location>
</feature>
<evidence type="ECO:0000256" key="1">
    <source>
        <dbReference type="SAM" id="MobiDB-lite"/>
    </source>
</evidence>
<sequence length="351" mass="37527">GHPDHRGARAAGRRAAGEHLAAAQGAHPPRARGGRRGDRRAGVLPRLRPVVPDRRGGGERAGRRLAAGDHGRRRGAADDRRGVRPLRRRADRHLGAVRHPGRLPAHAQRVGRGGAGAGAQPAHRRPQRGAAAEDPAAQLHRHPGHLLRPAGPEPGGDEAGHRHRAGHRRLGAGRLGLGARGLRQLAEPRRGLGADQRAVVAAAGGRGHRGAHPHPRRQLDLRRRGRPQRRAAGGGAGGPGEDRPVHGRLAVRLAGRHDHHGPVGLGAGEPGHRPGVRVHHRRGDRRVPAHRRLRLGRRRRPGGPDLRDDQAGHPRGPVGQRLVQALPRRDAARRDRAERPRAPPGLRGPGV</sequence>
<feature type="region of interest" description="Disordered" evidence="1">
    <location>
        <begin position="1"/>
        <end position="175"/>
    </location>
</feature>